<proteinExistence type="predicted"/>
<sequence>VVSPDGDLVDPLSMINGWNPEGVHQNHKYWELTMRLDSNYYPNSANPEQYWAYFQNVDAGDSAPAIVEDGPNTDIEWFVVHVRQHDGTYEKFTYSAIDTNILWCVGETSEFNNETGERYQSITFKFICLKERERADDVLPVPVGAPQGVAKIKRINNVREGGAQIEYEDQDPRIHKIFAEELAKNGVASAMDVFIKED</sequence>
<protein>
    <submittedName>
        <fullName evidence="1">Uncharacterized protein</fullName>
    </submittedName>
</protein>
<dbReference type="AlphaFoldDB" id="A0A0F8VSI2"/>
<organism evidence="1">
    <name type="scientific">marine sediment metagenome</name>
    <dbReference type="NCBI Taxonomy" id="412755"/>
    <lineage>
        <taxon>unclassified sequences</taxon>
        <taxon>metagenomes</taxon>
        <taxon>ecological metagenomes</taxon>
    </lineage>
</organism>
<reference evidence="1" key="1">
    <citation type="journal article" date="2015" name="Nature">
        <title>Complex archaea that bridge the gap between prokaryotes and eukaryotes.</title>
        <authorList>
            <person name="Spang A."/>
            <person name="Saw J.H."/>
            <person name="Jorgensen S.L."/>
            <person name="Zaremba-Niedzwiedzka K."/>
            <person name="Martijn J."/>
            <person name="Lind A.E."/>
            <person name="van Eijk R."/>
            <person name="Schleper C."/>
            <person name="Guy L."/>
            <person name="Ettema T.J."/>
        </authorList>
    </citation>
    <scope>NUCLEOTIDE SEQUENCE</scope>
</reference>
<comment type="caution">
    <text evidence="1">The sequence shown here is derived from an EMBL/GenBank/DDBJ whole genome shotgun (WGS) entry which is preliminary data.</text>
</comment>
<evidence type="ECO:0000313" key="1">
    <source>
        <dbReference type="EMBL" id="KKK47328.1"/>
    </source>
</evidence>
<feature type="non-terminal residue" evidence="1">
    <location>
        <position position="1"/>
    </location>
</feature>
<dbReference type="EMBL" id="LAZR01069631">
    <property type="protein sequence ID" value="KKK47328.1"/>
    <property type="molecule type" value="Genomic_DNA"/>
</dbReference>
<name>A0A0F8VSI2_9ZZZZ</name>
<accession>A0A0F8VSI2</accession>
<gene>
    <name evidence="1" type="ORF">LCGC14_3156330</name>
</gene>